<dbReference type="InterPro" id="IPR045170">
    <property type="entry name" value="MTOX"/>
</dbReference>
<dbReference type="Gene3D" id="3.30.9.10">
    <property type="entry name" value="D-Amino Acid Oxidase, subunit A, domain 2"/>
    <property type="match status" value="1"/>
</dbReference>
<evidence type="ECO:0000256" key="3">
    <source>
        <dbReference type="ARBA" id="ARBA00022630"/>
    </source>
</evidence>
<gene>
    <name evidence="7" type="ORF">A1O9_10825</name>
</gene>
<reference evidence="7 8" key="1">
    <citation type="submission" date="2013-03" db="EMBL/GenBank/DDBJ databases">
        <title>The Genome Sequence of Exophiala aquamarina CBS 119918.</title>
        <authorList>
            <consortium name="The Broad Institute Genomics Platform"/>
            <person name="Cuomo C."/>
            <person name="de Hoog S."/>
            <person name="Gorbushina A."/>
            <person name="Walker B."/>
            <person name="Young S.K."/>
            <person name="Zeng Q."/>
            <person name="Gargeya S."/>
            <person name="Fitzgerald M."/>
            <person name="Haas B."/>
            <person name="Abouelleil A."/>
            <person name="Allen A.W."/>
            <person name="Alvarado L."/>
            <person name="Arachchi H.M."/>
            <person name="Berlin A.M."/>
            <person name="Chapman S.B."/>
            <person name="Gainer-Dewar J."/>
            <person name="Goldberg J."/>
            <person name="Griggs A."/>
            <person name="Gujja S."/>
            <person name="Hansen M."/>
            <person name="Howarth C."/>
            <person name="Imamovic A."/>
            <person name="Ireland A."/>
            <person name="Larimer J."/>
            <person name="McCowan C."/>
            <person name="Murphy C."/>
            <person name="Pearson M."/>
            <person name="Poon T.W."/>
            <person name="Priest M."/>
            <person name="Roberts A."/>
            <person name="Saif S."/>
            <person name="Shea T."/>
            <person name="Sisk P."/>
            <person name="Sykes S."/>
            <person name="Wortman J."/>
            <person name="Nusbaum C."/>
            <person name="Birren B."/>
        </authorList>
    </citation>
    <scope>NUCLEOTIDE SEQUENCE [LARGE SCALE GENOMIC DNA]</scope>
    <source>
        <strain evidence="7 8">CBS 119918</strain>
    </source>
</reference>
<dbReference type="EMBL" id="AMGV01000015">
    <property type="protein sequence ID" value="KEF52919.1"/>
    <property type="molecule type" value="Genomic_DNA"/>
</dbReference>
<evidence type="ECO:0000313" key="8">
    <source>
        <dbReference type="Proteomes" id="UP000027920"/>
    </source>
</evidence>
<dbReference type="Proteomes" id="UP000027920">
    <property type="component" value="Unassembled WGS sequence"/>
</dbReference>
<comment type="cofactor">
    <cofactor evidence="1">
        <name>FAD</name>
        <dbReference type="ChEBI" id="CHEBI:57692"/>
    </cofactor>
</comment>
<keyword evidence="4" id="KW-0274">FAD</keyword>
<dbReference type="STRING" id="1182545.A0A072NYH9"/>
<evidence type="ECO:0000259" key="6">
    <source>
        <dbReference type="Pfam" id="PF01266"/>
    </source>
</evidence>
<evidence type="ECO:0000313" key="7">
    <source>
        <dbReference type="EMBL" id="KEF52919.1"/>
    </source>
</evidence>
<comment type="similarity">
    <text evidence="2">Belongs to the MSOX/MTOX family.</text>
</comment>
<dbReference type="GO" id="GO:0051698">
    <property type="term" value="F:saccharopine oxidase activity"/>
    <property type="evidence" value="ECO:0007669"/>
    <property type="project" value="TreeGrafter"/>
</dbReference>
<organism evidence="7 8">
    <name type="scientific">Exophiala aquamarina CBS 119918</name>
    <dbReference type="NCBI Taxonomy" id="1182545"/>
    <lineage>
        <taxon>Eukaryota</taxon>
        <taxon>Fungi</taxon>
        <taxon>Dikarya</taxon>
        <taxon>Ascomycota</taxon>
        <taxon>Pezizomycotina</taxon>
        <taxon>Eurotiomycetes</taxon>
        <taxon>Chaetothyriomycetidae</taxon>
        <taxon>Chaetothyriales</taxon>
        <taxon>Herpotrichiellaceae</taxon>
        <taxon>Exophiala</taxon>
    </lineage>
</organism>
<sequence>MNTDTKILIIGAGAFGTSTAYHLAQRGYKCIRVLDRYAPPSCEAASTDISKVIRSDYNEPLYVRLGVEAINAWKTSELYKGLYHVPGWVLSAKELSVPFVQGSIETSKRLGVQGIEELTTDQVRSRFPMVNGALDDWNINVWNPSAGWANSGEALCQLALAAQEKGVAFISGAGGYVRDLVLLKDGQCTGAITKDGTKHSADVVLVATGAWTPSFLDLQGQLTAKGHSVAHIQLTPLEQKHYATMPILDNLELGYFFPPGPDGVFKMAHSQFITNTKRDTHSNIHTSIPHTFQDNPSDDLPLEIEQTMRTNLRRVFPGLADRPFSYTRMCWDADTPDRHFLVTPHPRHQGLFLATGGSAHGFKFMPILGKYIADMMEGTLERDIAHAWAWRPGQQQGKNLAHLDAELELDDLTGWRGRKKDRGIARI</sequence>
<dbReference type="RefSeq" id="XP_013255509.1">
    <property type="nucleotide sequence ID" value="XM_013400055.1"/>
</dbReference>
<protein>
    <recommendedName>
        <fullName evidence="6">FAD dependent oxidoreductase domain-containing protein</fullName>
    </recommendedName>
</protein>
<dbReference type="GO" id="GO:0008115">
    <property type="term" value="F:sarcosine oxidase activity"/>
    <property type="evidence" value="ECO:0007669"/>
    <property type="project" value="TreeGrafter"/>
</dbReference>
<dbReference type="VEuPathDB" id="FungiDB:A1O9_10825"/>
<dbReference type="PANTHER" id="PTHR10961">
    <property type="entry name" value="PEROXISOMAL SARCOSINE OXIDASE"/>
    <property type="match status" value="1"/>
</dbReference>
<keyword evidence="3" id="KW-0285">Flavoprotein</keyword>
<evidence type="ECO:0000256" key="2">
    <source>
        <dbReference type="ARBA" id="ARBA00010989"/>
    </source>
</evidence>
<keyword evidence="8" id="KW-1185">Reference proteome</keyword>
<feature type="domain" description="FAD dependent oxidoreductase" evidence="6">
    <location>
        <begin position="6"/>
        <end position="375"/>
    </location>
</feature>
<dbReference type="OrthoDB" id="2219495at2759"/>
<evidence type="ECO:0000256" key="5">
    <source>
        <dbReference type="ARBA" id="ARBA00023002"/>
    </source>
</evidence>
<dbReference type="Gene3D" id="3.50.50.60">
    <property type="entry name" value="FAD/NAD(P)-binding domain"/>
    <property type="match status" value="1"/>
</dbReference>
<dbReference type="HOGENOM" id="CLU_007884_0_1_1"/>
<dbReference type="GO" id="GO:0050660">
    <property type="term" value="F:flavin adenine dinucleotide binding"/>
    <property type="evidence" value="ECO:0007669"/>
    <property type="project" value="InterPro"/>
</dbReference>
<dbReference type="InterPro" id="IPR036188">
    <property type="entry name" value="FAD/NAD-bd_sf"/>
</dbReference>
<evidence type="ECO:0000256" key="1">
    <source>
        <dbReference type="ARBA" id="ARBA00001974"/>
    </source>
</evidence>
<dbReference type="GeneID" id="25285728"/>
<evidence type="ECO:0000256" key="4">
    <source>
        <dbReference type="ARBA" id="ARBA00022827"/>
    </source>
</evidence>
<name>A0A072NYH9_9EURO</name>
<dbReference type="PANTHER" id="PTHR10961:SF37">
    <property type="entry name" value="FAD DEPENDENT OXIDOREDUCTASE DOMAIN-CONTAINING PROTEIN"/>
    <property type="match status" value="1"/>
</dbReference>
<keyword evidence="5" id="KW-0560">Oxidoreductase</keyword>
<comment type="caution">
    <text evidence="7">The sequence shown here is derived from an EMBL/GenBank/DDBJ whole genome shotgun (WGS) entry which is preliminary data.</text>
</comment>
<dbReference type="AlphaFoldDB" id="A0A072NYH9"/>
<dbReference type="Pfam" id="PF01266">
    <property type="entry name" value="DAO"/>
    <property type="match status" value="1"/>
</dbReference>
<dbReference type="InterPro" id="IPR006076">
    <property type="entry name" value="FAD-dep_OxRdtase"/>
</dbReference>
<proteinExistence type="inferred from homology"/>
<dbReference type="SUPFAM" id="SSF51905">
    <property type="entry name" value="FAD/NAD(P)-binding domain"/>
    <property type="match status" value="1"/>
</dbReference>
<accession>A0A072NYH9</accession>